<reference evidence="5" key="1">
    <citation type="submission" date="2025-08" db="UniProtKB">
        <authorList>
            <consortium name="RefSeq"/>
        </authorList>
    </citation>
    <scope>IDENTIFICATION</scope>
    <source>
        <tissue evidence="5">Blood</tissue>
    </source>
</reference>
<gene>
    <name evidence="5" type="primary">CIP2A</name>
</gene>
<evidence type="ECO:0000313" key="5">
    <source>
        <dbReference type="RefSeq" id="XP_027439240.1"/>
    </source>
</evidence>
<dbReference type="Proteomes" id="UP000515165">
    <property type="component" value="Chromosome 1"/>
</dbReference>
<dbReference type="AlphaFoldDB" id="A0A6J2C4S9"/>
<evidence type="ECO:0000256" key="2">
    <source>
        <dbReference type="SAM" id="MobiDB-lite"/>
    </source>
</evidence>
<dbReference type="FunFam" id="1.25.10.10:FF:000822">
    <property type="entry name" value="protein CIP2A isoform X2"/>
    <property type="match status" value="1"/>
</dbReference>
<accession>A0A6J2C4S9</accession>
<dbReference type="PANTHER" id="PTHR23161:SF2">
    <property type="entry name" value="PROTEIN CIP2A"/>
    <property type="match status" value="1"/>
</dbReference>
<sequence length="995" mass="111801">MGSGKGALEAQLSATLVNLQTSSTLLRTSPLFHCEQLPRVPRDFRSSTGTGSIGSERVELKNQKKRGESWRPELAGGGPQKGLRRVPMDSTACLKSLLLTISQYKAVKSEANATQLLRHLEVISGQKLTRLFTPNQILPSECLSCLVELLEDPSISAPLVLSIISLLSQLAVDSETRDCLQNTYNLNSVLAGVVCRSSTCHSDSVFLQCIHLLQRLTYNIKIFHSGANIDELITFLIDHIQSSEDELTMPCLGLLANLCRHNLSVQTYIKTLNNVKSFYRTLISFLAHSSLTVVVFALSILSSLTLNEEVGEKLFHARNIHQTFQLMFNILINGDGTLTRKYSVDLLMDLLKNPKIADYLTRYEHFSSCLNQVLGLLNGKDPDSSSKVLELLLAFCSVTQLRHVLTQMIFEQSPSGNTILGSRSKCLEPTVALLRWSSQPLDGSENCSILALELFKEIFEDIIDTANCSSADRFVTLLLPTILDQLQFTEQNLDEALLKRKCERMAKATEVLLTLCGDDTLKMHVAKTLTTIKCTTLIEQQFTYGKIDLGFGTKVADSDLCKLAADVVLKTLDLMNKLKQLVPGMEVSFYKILQDPRLITPLAFALTSDNREQVQSGLGILLEAAPLPDFPALVLGESIAANNAYRQQETEHIPRRMLLQSLNHSLPTSVKCLTPPLLKARVSGLNIEELIEKLQAGMVVKDQINDVRISDIMDVYEMKLSTLASKESRLQDLLEAKALALAQADRLIAQYRCQRTQAETEARTLAGMLREVERKNEELGVLLKAQQVESERAQSDIEHLFQHNRKLESVAEEHEILTKSYMELVQRNETTEQKNKDLQMTCDSLNKQIETVKKLNESFKQQNEKTIAQLIEKEEQRKEVQNQLVDRECKLANLQQKTKVQEEKIKILQKEREDKEETIDILRKELNRTEQIRKELSIKASSLEVQKAQLEGRLEEKESLVKLQQEELNKNSHMIAMIHSLSGGKISPETVNLSI</sequence>
<feature type="coiled-coil region" evidence="1">
    <location>
        <begin position="730"/>
        <end position="789"/>
    </location>
</feature>
<dbReference type="InterPro" id="IPR042510">
    <property type="entry name" value="CIP2A"/>
</dbReference>
<dbReference type="InterPro" id="IPR048701">
    <property type="entry name" value="CIP2A_N"/>
</dbReference>
<feature type="domain" description="CIP2A N-terminal" evidence="3">
    <location>
        <begin position="106"/>
        <end position="651"/>
    </location>
</feature>
<name>A0A6J2C4S9_ZALCA</name>
<feature type="compositionally biased region" description="Basic and acidic residues" evidence="2">
    <location>
        <begin position="56"/>
        <end position="71"/>
    </location>
</feature>
<feature type="coiled-coil region" evidence="1">
    <location>
        <begin position="821"/>
        <end position="967"/>
    </location>
</feature>
<protein>
    <submittedName>
        <fullName evidence="5">Protein CIP2A</fullName>
    </submittedName>
</protein>
<dbReference type="Pfam" id="PF21044">
    <property type="entry name" value="CIP2A_N"/>
    <property type="match status" value="1"/>
</dbReference>
<evidence type="ECO:0000256" key="1">
    <source>
        <dbReference type="SAM" id="Coils"/>
    </source>
</evidence>
<dbReference type="PANTHER" id="PTHR23161">
    <property type="entry name" value="PROTEIN CIP2A"/>
    <property type="match status" value="1"/>
</dbReference>
<evidence type="ECO:0000259" key="3">
    <source>
        <dbReference type="Pfam" id="PF21044"/>
    </source>
</evidence>
<organism evidence="4 5">
    <name type="scientific">Zalophus californianus</name>
    <name type="common">California sealion</name>
    <dbReference type="NCBI Taxonomy" id="9704"/>
    <lineage>
        <taxon>Eukaryota</taxon>
        <taxon>Metazoa</taxon>
        <taxon>Chordata</taxon>
        <taxon>Craniata</taxon>
        <taxon>Vertebrata</taxon>
        <taxon>Euteleostomi</taxon>
        <taxon>Mammalia</taxon>
        <taxon>Eutheria</taxon>
        <taxon>Laurasiatheria</taxon>
        <taxon>Carnivora</taxon>
        <taxon>Caniformia</taxon>
        <taxon>Pinnipedia</taxon>
        <taxon>Otariidae</taxon>
        <taxon>Zalophus</taxon>
    </lineage>
</organism>
<dbReference type="GeneID" id="113916683"/>
<dbReference type="OrthoDB" id="73401at2759"/>
<dbReference type="KEGG" id="zca:113916683"/>
<dbReference type="InterPro" id="IPR011989">
    <property type="entry name" value="ARM-like"/>
</dbReference>
<evidence type="ECO:0000313" key="4">
    <source>
        <dbReference type="Proteomes" id="UP000515165"/>
    </source>
</evidence>
<dbReference type="RefSeq" id="XP_027439240.1">
    <property type="nucleotide sequence ID" value="XM_027583439.2"/>
</dbReference>
<feature type="region of interest" description="Disordered" evidence="2">
    <location>
        <begin position="42"/>
        <end position="85"/>
    </location>
</feature>
<keyword evidence="4" id="KW-1185">Reference proteome</keyword>
<keyword evidence="1" id="KW-0175">Coiled coil</keyword>
<dbReference type="InterPro" id="IPR016024">
    <property type="entry name" value="ARM-type_fold"/>
</dbReference>
<proteinExistence type="predicted"/>
<dbReference type="SUPFAM" id="SSF48371">
    <property type="entry name" value="ARM repeat"/>
    <property type="match status" value="1"/>
</dbReference>
<dbReference type="Gene3D" id="1.25.10.10">
    <property type="entry name" value="Leucine-rich Repeat Variant"/>
    <property type="match status" value="1"/>
</dbReference>
<dbReference type="CTD" id="57650"/>